<protein>
    <submittedName>
        <fullName evidence="1">Uncharacterized protein</fullName>
    </submittedName>
</protein>
<keyword evidence="2" id="KW-1185">Reference proteome</keyword>
<name>A0A290WWJ7_9BURK</name>
<reference evidence="1 2" key="1">
    <citation type="submission" date="2017-09" db="EMBL/GenBank/DDBJ databases">
        <title>Complete genome sequence of Janthinobacterium svalbardensis PAMC 27463.</title>
        <authorList>
            <person name="Cho Y.-J."/>
            <person name="Cho A."/>
            <person name="Kim O.-S."/>
            <person name="Lee J.-I."/>
        </authorList>
    </citation>
    <scope>NUCLEOTIDE SEQUENCE [LARGE SCALE GENOMIC DNA]</scope>
    <source>
        <strain evidence="1 2">PAMC 27463</strain>
    </source>
</reference>
<dbReference type="KEGG" id="jsv:CNX70_14665"/>
<evidence type="ECO:0000313" key="1">
    <source>
        <dbReference type="EMBL" id="ATD61262.1"/>
    </source>
</evidence>
<organism evidence="1 2">
    <name type="scientific">Janthinobacterium svalbardensis</name>
    <dbReference type="NCBI Taxonomy" id="368607"/>
    <lineage>
        <taxon>Bacteria</taxon>
        <taxon>Pseudomonadati</taxon>
        <taxon>Pseudomonadota</taxon>
        <taxon>Betaproteobacteria</taxon>
        <taxon>Burkholderiales</taxon>
        <taxon>Oxalobacteraceae</taxon>
        <taxon>Janthinobacterium</taxon>
    </lineage>
</organism>
<sequence length="62" mass="6349">MGADGGFRYATFDGIAPGGAAVVEGRARVCIGGCGGTASGRAMNILPIVKKIYDGLMKRINF</sequence>
<dbReference type="AlphaFoldDB" id="A0A290WWJ7"/>
<gene>
    <name evidence="1" type="ORF">CNX70_14665</name>
</gene>
<dbReference type="EMBL" id="CP023422">
    <property type="protein sequence ID" value="ATD61262.1"/>
    <property type="molecule type" value="Genomic_DNA"/>
</dbReference>
<accession>A0A290WWJ7</accession>
<proteinExistence type="predicted"/>
<dbReference type="Proteomes" id="UP000218437">
    <property type="component" value="Chromosome"/>
</dbReference>
<evidence type="ECO:0000313" key="2">
    <source>
        <dbReference type="Proteomes" id="UP000218437"/>
    </source>
</evidence>